<dbReference type="InterPro" id="IPR011992">
    <property type="entry name" value="EF-hand-dom_pair"/>
</dbReference>
<dbReference type="InterPro" id="IPR002048">
    <property type="entry name" value="EF_hand_dom"/>
</dbReference>
<dbReference type="Pfam" id="PF13499">
    <property type="entry name" value="EF-hand_7"/>
    <property type="match status" value="1"/>
</dbReference>
<dbReference type="Gene3D" id="3.40.50.300">
    <property type="entry name" value="P-loop containing nucleotide triphosphate hydrolases"/>
    <property type="match status" value="1"/>
</dbReference>
<evidence type="ECO:0000313" key="6">
    <source>
        <dbReference type="Proteomes" id="UP001189429"/>
    </source>
</evidence>
<dbReference type="SUPFAM" id="SSF47473">
    <property type="entry name" value="EF-hand"/>
    <property type="match status" value="1"/>
</dbReference>
<organism evidence="5 6">
    <name type="scientific">Prorocentrum cordatum</name>
    <dbReference type="NCBI Taxonomy" id="2364126"/>
    <lineage>
        <taxon>Eukaryota</taxon>
        <taxon>Sar</taxon>
        <taxon>Alveolata</taxon>
        <taxon>Dinophyceae</taxon>
        <taxon>Prorocentrales</taxon>
        <taxon>Prorocentraceae</taxon>
        <taxon>Prorocentrum</taxon>
    </lineage>
</organism>
<evidence type="ECO:0000259" key="4">
    <source>
        <dbReference type="PROSITE" id="PS50222"/>
    </source>
</evidence>
<evidence type="ECO:0000256" key="1">
    <source>
        <dbReference type="ARBA" id="ARBA00022741"/>
    </source>
</evidence>
<evidence type="ECO:0000313" key="5">
    <source>
        <dbReference type="EMBL" id="CAK0797436.1"/>
    </source>
</evidence>
<reference evidence="5" key="1">
    <citation type="submission" date="2023-10" db="EMBL/GenBank/DDBJ databases">
        <authorList>
            <person name="Chen Y."/>
            <person name="Shah S."/>
            <person name="Dougan E. K."/>
            <person name="Thang M."/>
            <person name="Chan C."/>
        </authorList>
    </citation>
    <scope>NUCLEOTIDE SEQUENCE [LARGE SCALE GENOMIC DNA]</scope>
</reference>
<dbReference type="InterPro" id="IPR018247">
    <property type="entry name" value="EF_Hand_1_Ca_BS"/>
</dbReference>
<dbReference type="SMART" id="SM00054">
    <property type="entry name" value="EFh"/>
    <property type="match status" value="2"/>
</dbReference>
<accession>A0ABN9PVY1</accession>
<dbReference type="CDD" id="cd00051">
    <property type="entry name" value="EFh"/>
    <property type="match status" value="1"/>
</dbReference>
<dbReference type="EMBL" id="CAUYUJ010001747">
    <property type="protein sequence ID" value="CAK0797436.1"/>
    <property type="molecule type" value="Genomic_DNA"/>
</dbReference>
<keyword evidence="6" id="KW-1185">Reference proteome</keyword>
<dbReference type="PROSITE" id="PS50222">
    <property type="entry name" value="EF_HAND_2"/>
    <property type="match status" value="1"/>
</dbReference>
<protein>
    <recommendedName>
        <fullName evidence="4">EF-hand domain-containing protein</fullName>
    </recommendedName>
</protein>
<sequence>MGSTLVCACDESCDADALSAEQAVQTMDPEREVEASFDVARSTEENWRVPHFVGPNHDIRPLLDYSYHATYNIRRVDVQDAIIDRFCTDQNCQSELLPWVVFTAGAMGAGKGYVVRWMDTNGYLPLDKFVVVDPDQIRQMLPEWGDYVKHEPESAGDKTQKEAGHIAEILGYKALRHRYRVIFDGSLRDAQWYVTFFQRIRDNFPGIRIMILHIMSDKDEVIRRAEERGQETGRVVPKATLLESMDAVPKSVGVLAPYCDFCCRVLNMAGQDPQLMREPGAPYPPEHVPVNWDTFKGLWDSLDLNGDGEIDDGEIQVAISRGALSEHAVKTMDIDGNGKISIDEFKSAVSVASTNGASSGRQKEWFRFGRR</sequence>
<dbReference type="Proteomes" id="UP001189429">
    <property type="component" value="Unassembled WGS sequence"/>
</dbReference>
<dbReference type="PROSITE" id="PS00018">
    <property type="entry name" value="EF_HAND_1"/>
    <property type="match status" value="1"/>
</dbReference>
<proteinExistence type="predicted"/>
<keyword evidence="1" id="KW-0547">Nucleotide-binding</keyword>
<dbReference type="InterPro" id="IPR027417">
    <property type="entry name" value="P-loop_NTPase"/>
</dbReference>
<feature type="domain" description="EF-hand" evidence="4">
    <location>
        <begin position="320"/>
        <end position="355"/>
    </location>
</feature>
<dbReference type="SUPFAM" id="SSF52540">
    <property type="entry name" value="P-loop containing nucleoside triphosphate hydrolases"/>
    <property type="match status" value="1"/>
</dbReference>
<name>A0ABN9PVY1_9DINO</name>
<keyword evidence="3" id="KW-0067">ATP-binding</keyword>
<evidence type="ECO:0000256" key="3">
    <source>
        <dbReference type="ARBA" id="ARBA00022840"/>
    </source>
</evidence>
<dbReference type="Gene3D" id="1.10.238.10">
    <property type="entry name" value="EF-hand"/>
    <property type="match status" value="1"/>
</dbReference>
<comment type="caution">
    <text evidence="5">The sequence shown here is derived from an EMBL/GenBank/DDBJ whole genome shotgun (WGS) entry which is preliminary data.</text>
</comment>
<gene>
    <name evidence="5" type="ORF">PCOR1329_LOCUS6517</name>
</gene>
<evidence type="ECO:0000256" key="2">
    <source>
        <dbReference type="ARBA" id="ARBA00022837"/>
    </source>
</evidence>
<keyword evidence="2" id="KW-0106">Calcium</keyword>
<dbReference type="InterPro" id="IPR010488">
    <property type="entry name" value="Zeta_toxin_domain"/>
</dbReference>
<dbReference type="Pfam" id="PF06414">
    <property type="entry name" value="Zeta_toxin"/>
    <property type="match status" value="1"/>
</dbReference>